<dbReference type="Pfam" id="PF00795">
    <property type="entry name" value="CN_hydrolase"/>
    <property type="match status" value="1"/>
</dbReference>
<dbReference type="PANTHER" id="PTHR43674:SF2">
    <property type="entry name" value="BETA-UREIDOPROPIONASE"/>
    <property type="match status" value="1"/>
</dbReference>
<evidence type="ECO:0000313" key="7">
    <source>
        <dbReference type="Proteomes" id="UP000041394"/>
    </source>
</evidence>
<accession>A0A0K2X8X1</accession>
<dbReference type="GO" id="GO:0004040">
    <property type="term" value="F:amidase activity"/>
    <property type="evidence" value="ECO:0007669"/>
    <property type="project" value="UniProtKB-EC"/>
</dbReference>
<dbReference type="RefSeq" id="WP_053940866.1">
    <property type="nucleotide sequence ID" value="NZ_BSWO01000063.1"/>
</dbReference>
<dbReference type="InterPro" id="IPR036526">
    <property type="entry name" value="C-N_Hydrolase_sf"/>
</dbReference>
<reference evidence="3" key="1">
    <citation type="submission" date="2014-12" db="EMBL/GenBank/DDBJ databases">
        <title>Whole genome sequences of four Staphylococcus schleiferi canine isolates.</title>
        <authorList>
            <person name="Misic A.M."/>
            <person name="Cain C."/>
            <person name="Morris D.O."/>
            <person name="Rankin S."/>
            <person name="Beiting D."/>
        </authorList>
    </citation>
    <scope>NUCLEOTIDE SEQUENCE</scope>
    <source>
        <strain evidence="3">ASB11</strain>
        <strain evidence="4">ASB13</strain>
        <strain evidence="5">ASB9</strain>
    </source>
</reference>
<dbReference type="EMBL" id="CDMH01000017">
    <property type="protein sequence ID" value="CRF42209.1"/>
    <property type="molecule type" value="Genomic_DNA"/>
</dbReference>
<keyword evidence="6" id="KW-1185">Reference proteome</keyword>
<sequence>MQDFKTGTRPPICVAILQHGYQGSAQATLEHTTKLLAQAKERHPQLNLVVLPELHPYPYFCQHEDPRYFAWAKDFKAQCNFLSALAKAHEVVLVGSLFEERMVGVYHNSAVVFEKDGKLLGVQRKMHIPDDPRFYEKFYFTPGDKYAPIASSVGNLGVLVCWDQWYPEAARLMALQKADILIYPSAIGWFCDEESEDLEEKALQRQAWMGVQRGHSIANTIPVIASNRVGFESDPSGKTSGLEFFGSSFVFGAFGKELAQAGFEEEILYACIDLDESARVRQMWPFFRDRRIDTYKPLIRRVVD</sequence>
<evidence type="ECO:0000313" key="5">
    <source>
        <dbReference type="EMBL" id="CRF43923.1"/>
    </source>
</evidence>
<evidence type="ECO:0000313" key="3">
    <source>
        <dbReference type="EMBL" id="CRF41169.1"/>
    </source>
</evidence>
<dbReference type="InterPro" id="IPR003010">
    <property type="entry name" value="C-N_Hydrolase"/>
</dbReference>
<keyword evidence="1 3" id="KW-0378">Hydrolase</keyword>
<proteinExistence type="predicted"/>
<dbReference type="Proteomes" id="UP000038622">
    <property type="component" value="Unassembled WGS sequence"/>
</dbReference>
<evidence type="ECO:0000313" key="4">
    <source>
        <dbReference type="EMBL" id="CRF42209.1"/>
    </source>
</evidence>
<dbReference type="GO" id="GO:0050126">
    <property type="term" value="F:N-carbamoylputrescine amidase activity"/>
    <property type="evidence" value="ECO:0007669"/>
    <property type="project" value="UniProtKB-EC"/>
</dbReference>
<dbReference type="CDD" id="cd07573">
    <property type="entry name" value="CPA"/>
    <property type="match status" value="1"/>
</dbReference>
<evidence type="ECO:0000259" key="2">
    <source>
        <dbReference type="PROSITE" id="PS50263"/>
    </source>
</evidence>
<dbReference type="EMBL" id="CDMN01000018">
    <property type="protein sequence ID" value="CRF43923.1"/>
    <property type="molecule type" value="Genomic_DNA"/>
</dbReference>
<evidence type="ECO:0000256" key="1">
    <source>
        <dbReference type="ARBA" id="ARBA00022801"/>
    </source>
</evidence>
<dbReference type="GO" id="GO:0033388">
    <property type="term" value="P:putrescine biosynthetic process from arginine"/>
    <property type="evidence" value="ECO:0007669"/>
    <property type="project" value="TreeGrafter"/>
</dbReference>
<reference evidence="7 8" key="2">
    <citation type="submission" date="2014-12" db="EMBL/GenBank/DDBJ databases">
        <authorList>
            <person name="Jaenicke S."/>
        </authorList>
    </citation>
    <scope>NUCLEOTIDE SEQUENCE [LARGE SCALE GENOMIC DNA]</scope>
</reference>
<gene>
    <name evidence="3" type="ORF">HAL011_09560</name>
    <name evidence="4" type="ORF">HAL013_03710</name>
    <name evidence="5" type="ORF">HAL09_04840</name>
</gene>
<dbReference type="Proteomes" id="UP000041394">
    <property type="component" value="Unassembled WGS sequence"/>
</dbReference>
<protein>
    <submittedName>
        <fullName evidence="3">N-carbamoylputrescine amidase / Aliphatic amidase AmiE</fullName>
        <ecNumber evidence="3">3.5.1.4</ecNumber>
        <ecNumber evidence="3">3.5.1.53</ecNumber>
    </submittedName>
</protein>
<organism evidence="3 6">
    <name type="scientific">Helicobacter ailurogastricus</name>
    <dbReference type="NCBI Taxonomy" id="1578720"/>
    <lineage>
        <taxon>Bacteria</taxon>
        <taxon>Pseudomonadati</taxon>
        <taxon>Campylobacterota</taxon>
        <taxon>Epsilonproteobacteria</taxon>
        <taxon>Campylobacterales</taxon>
        <taxon>Helicobacteraceae</taxon>
        <taxon>Helicobacter</taxon>
    </lineage>
</organism>
<dbReference type="AlphaFoldDB" id="A0A0K2X8X1"/>
<name>A0A0K2X8X1_9HELI</name>
<evidence type="ECO:0000313" key="6">
    <source>
        <dbReference type="Proteomes" id="UP000038622"/>
    </source>
</evidence>
<dbReference type="EC" id="3.5.1.53" evidence="3"/>
<dbReference type="Proteomes" id="UP000045175">
    <property type="component" value="Unassembled WGS sequence"/>
</dbReference>
<dbReference type="EC" id="3.5.1.4" evidence="3"/>
<dbReference type="Gene3D" id="3.60.110.10">
    <property type="entry name" value="Carbon-nitrogen hydrolase"/>
    <property type="match status" value="1"/>
</dbReference>
<dbReference type="InterPro" id="IPR050345">
    <property type="entry name" value="Aliph_Amidase/BUP"/>
</dbReference>
<dbReference type="FunFam" id="3.60.110.10:FF:000010">
    <property type="entry name" value="Carbon-nitrogen hydrolase"/>
    <property type="match status" value="1"/>
</dbReference>
<dbReference type="PANTHER" id="PTHR43674">
    <property type="entry name" value="NITRILASE C965.09-RELATED"/>
    <property type="match status" value="1"/>
</dbReference>
<dbReference type="PROSITE" id="PS50263">
    <property type="entry name" value="CN_HYDROLASE"/>
    <property type="match status" value="1"/>
</dbReference>
<reference evidence="6" key="3">
    <citation type="submission" date="2014-12" db="EMBL/GenBank/DDBJ databases">
        <authorList>
            <person name="Smet A."/>
        </authorList>
    </citation>
    <scope>NUCLEOTIDE SEQUENCE [LARGE SCALE GENOMIC DNA]</scope>
</reference>
<evidence type="ECO:0000313" key="8">
    <source>
        <dbReference type="Proteomes" id="UP000045175"/>
    </source>
</evidence>
<feature type="domain" description="CN hydrolase" evidence="2">
    <location>
        <begin position="12"/>
        <end position="274"/>
    </location>
</feature>
<dbReference type="SUPFAM" id="SSF56317">
    <property type="entry name" value="Carbon-nitrogen hydrolase"/>
    <property type="match status" value="1"/>
</dbReference>
<dbReference type="EMBL" id="CDML01000034">
    <property type="protein sequence ID" value="CRF41169.1"/>
    <property type="molecule type" value="Genomic_DNA"/>
</dbReference>
<dbReference type="OrthoDB" id="9811121at2"/>
<dbReference type="STRING" id="1578720.HAL011_09560"/>